<dbReference type="EMBL" id="MDYQ01000181">
    <property type="protein sequence ID" value="PRP79513.1"/>
    <property type="molecule type" value="Genomic_DNA"/>
</dbReference>
<dbReference type="AlphaFoldDB" id="A0A2P6N6F0"/>
<name>A0A2P6N6F0_9EUKA</name>
<dbReference type="Proteomes" id="UP000241769">
    <property type="component" value="Unassembled WGS sequence"/>
</dbReference>
<reference evidence="1 2" key="1">
    <citation type="journal article" date="2018" name="Genome Biol. Evol.">
        <title>Multiple Roots of Fruiting Body Formation in Amoebozoa.</title>
        <authorList>
            <person name="Hillmann F."/>
            <person name="Forbes G."/>
            <person name="Novohradska S."/>
            <person name="Ferling I."/>
            <person name="Riege K."/>
            <person name="Groth M."/>
            <person name="Westermann M."/>
            <person name="Marz M."/>
            <person name="Spaller T."/>
            <person name="Winckler T."/>
            <person name="Schaap P."/>
            <person name="Glockner G."/>
        </authorList>
    </citation>
    <scope>NUCLEOTIDE SEQUENCE [LARGE SCALE GENOMIC DNA]</scope>
    <source>
        <strain evidence="1 2">Jena</strain>
    </source>
</reference>
<comment type="caution">
    <text evidence="1">The sequence shown here is derived from an EMBL/GenBank/DDBJ whole genome shotgun (WGS) entry which is preliminary data.</text>
</comment>
<accession>A0A2P6N6F0</accession>
<organism evidence="1 2">
    <name type="scientific">Planoprotostelium fungivorum</name>
    <dbReference type="NCBI Taxonomy" id="1890364"/>
    <lineage>
        <taxon>Eukaryota</taxon>
        <taxon>Amoebozoa</taxon>
        <taxon>Evosea</taxon>
        <taxon>Variosea</taxon>
        <taxon>Cavosteliida</taxon>
        <taxon>Cavosteliaceae</taxon>
        <taxon>Planoprotostelium</taxon>
    </lineage>
</organism>
<keyword evidence="2" id="KW-1185">Reference proteome</keyword>
<evidence type="ECO:0000313" key="1">
    <source>
        <dbReference type="EMBL" id="PRP79513.1"/>
    </source>
</evidence>
<evidence type="ECO:0000313" key="2">
    <source>
        <dbReference type="Proteomes" id="UP000241769"/>
    </source>
</evidence>
<sequence length="554" mass="62792">MPPKTSIVIEGQVAAEVVGYTHRYGPSKQPKAVSPSEILDYNMDWSVFYDNRAYKNCLKEDKILHNHIWSVEGSRVQYKEVKCGRYLDDLVCPFMEGSPIHLILDCLKAELRAFTPPIPFDDVSVTIYHIQEPSDGYEMPGTMCRDEDKGEWYIKFNAAHNIKQTQQCKFVEEKDVPPNLSTTPITSRQLKGYHFAPIDGKKSELKTLFSGANHVILISDDDKHELPNALVHLSTCLPNSAIYHDKCLSKDLNDFKFTHRHTLVIIDVDHTPAEICIPLSTKTSSPKGLTLGVVLYGGDIKHPESTGSHGLFFTTGCIEPSIDPTMVKRWFMGESMSLQELQMIARVAPKLESYHSNLSWIREFILSSTTGTHILKLIKATPGSGASTMLQWLGVELSKDPHTTVMNFSQQSFLWDKILLPFQGRTHHTVIITIDENNSEPPSGLHITGRLIVLIVDKYNGNEPNVTPYVQWKDIDCLQRFLRRYYPDSKVISEVAKRAREAVDNPFDRHFFSFVCAAEEDQHDAVAWKNQITCSSQWSLDVGSYASLWRTPFT</sequence>
<dbReference type="InParanoid" id="A0A2P6N6F0"/>
<gene>
    <name evidence="1" type="ORF">PROFUN_12704</name>
</gene>
<protein>
    <submittedName>
        <fullName evidence="1">Uncharacterized protein</fullName>
    </submittedName>
</protein>
<proteinExistence type="predicted"/>